<proteinExistence type="predicted"/>
<evidence type="ECO:0000313" key="2">
    <source>
        <dbReference type="EMBL" id="KPV43701.1"/>
    </source>
</evidence>
<dbReference type="OrthoDB" id="2376755at2"/>
<feature type="transmembrane region" description="Helical" evidence="1">
    <location>
        <begin position="107"/>
        <end position="130"/>
    </location>
</feature>
<organism evidence="2 3">
    <name type="scientific">Alicyclobacillus ferrooxydans</name>
    <dbReference type="NCBI Taxonomy" id="471514"/>
    <lineage>
        <taxon>Bacteria</taxon>
        <taxon>Bacillati</taxon>
        <taxon>Bacillota</taxon>
        <taxon>Bacilli</taxon>
        <taxon>Bacillales</taxon>
        <taxon>Alicyclobacillaceae</taxon>
        <taxon>Alicyclobacillus</taxon>
    </lineage>
</organism>
<evidence type="ECO:0000313" key="3">
    <source>
        <dbReference type="Proteomes" id="UP000050482"/>
    </source>
</evidence>
<keyword evidence="1" id="KW-1133">Transmembrane helix</keyword>
<dbReference type="RefSeq" id="WP_054969231.1">
    <property type="nucleotide sequence ID" value="NZ_LJCO01000046.1"/>
</dbReference>
<gene>
    <name evidence="2" type="ORF">AN477_11105</name>
</gene>
<keyword evidence="1" id="KW-0472">Membrane</keyword>
<protein>
    <submittedName>
        <fullName evidence="2">Uncharacterized protein</fullName>
    </submittedName>
</protein>
<dbReference type="AlphaFoldDB" id="A0A0N8PP95"/>
<comment type="caution">
    <text evidence="2">The sequence shown here is derived from an EMBL/GenBank/DDBJ whole genome shotgun (WGS) entry which is preliminary data.</text>
</comment>
<reference evidence="2 3" key="1">
    <citation type="submission" date="2015-09" db="EMBL/GenBank/DDBJ databases">
        <title>Draft genome sequence of Alicyclobacillus ferrooxydans DSM 22381.</title>
        <authorList>
            <person name="Hemp J."/>
        </authorList>
    </citation>
    <scope>NUCLEOTIDE SEQUENCE [LARGE SCALE GENOMIC DNA]</scope>
    <source>
        <strain evidence="2 3">TC-34</strain>
    </source>
</reference>
<sequence length="185" mass="20435">MVSLKDPHRLFSGLILAVLGYEWLVSGLDKILNGGFVAGLQQQLSDAVSNIHYAFYVRIVNNLFIPHSELMGYSVEIAELTLGVVFFVLAVYTFLGKMSRNLYRTGIALGIIAAFASLNLFFYQGGAFFVSLSNPYNEGISIGFILVLANLAVAVWSLMSLRQKPKLHLVRPLHPRAHRYGAASK</sequence>
<dbReference type="Proteomes" id="UP000050482">
    <property type="component" value="Unassembled WGS sequence"/>
</dbReference>
<feature type="transmembrane region" description="Helical" evidence="1">
    <location>
        <begin position="77"/>
        <end position="95"/>
    </location>
</feature>
<dbReference type="PATRIC" id="fig|471514.4.peg.2025"/>
<name>A0A0N8PP95_9BACL</name>
<accession>A0A0N8PP95</accession>
<keyword evidence="3" id="KW-1185">Reference proteome</keyword>
<dbReference type="EMBL" id="LJCO01000046">
    <property type="protein sequence ID" value="KPV43701.1"/>
    <property type="molecule type" value="Genomic_DNA"/>
</dbReference>
<keyword evidence="1" id="KW-0812">Transmembrane</keyword>
<feature type="transmembrane region" description="Helical" evidence="1">
    <location>
        <begin position="142"/>
        <end position="161"/>
    </location>
</feature>
<evidence type="ECO:0000256" key="1">
    <source>
        <dbReference type="SAM" id="Phobius"/>
    </source>
</evidence>